<name>A0ABU7LN17_9PROT</name>
<feature type="domain" description="Peptidase M16 N-terminal" evidence="7">
    <location>
        <begin position="58"/>
        <end position="173"/>
    </location>
</feature>
<keyword evidence="5" id="KW-0482">Metalloprotease</keyword>
<dbReference type="Pfam" id="PF05193">
    <property type="entry name" value="Peptidase_M16_C"/>
    <property type="match status" value="1"/>
</dbReference>
<evidence type="ECO:0000313" key="10">
    <source>
        <dbReference type="Proteomes" id="UP001354971"/>
    </source>
</evidence>
<evidence type="ECO:0000256" key="6">
    <source>
        <dbReference type="SAM" id="MobiDB-lite"/>
    </source>
</evidence>
<evidence type="ECO:0000256" key="2">
    <source>
        <dbReference type="ARBA" id="ARBA00022670"/>
    </source>
</evidence>
<proteinExistence type="inferred from homology"/>
<dbReference type="Proteomes" id="UP001354971">
    <property type="component" value="Unassembled WGS sequence"/>
</dbReference>
<gene>
    <name evidence="9" type="ORF">V0U79_03005</name>
</gene>
<dbReference type="Pfam" id="PF00675">
    <property type="entry name" value="Peptidase_M16"/>
    <property type="match status" value="1"/>
</dbReference>
<feature type="domain" description="Peptidase M16 C-terminal" evidence="8">
    <location>
        <begin position="215"/>
        <end position="398"/>
    </location>
</feature>
<feature type="region of interest" description="Disordered" evidence="6">
    <location>
        <begin position="465"/>
        <end position="493"/>
    </location>
</feature>
<dbReference type="InterPro" id="IPR011765">
    <property type="entry name" value="Pept_M16_N"/>
</dbReference>
<organism evidence="9 10">
    <name type="scientific">Hyphobacterium lacteum</name>
    <dbReference type="NCBI Taxonomy" id="3116575"/>
    <lineage>
        <taxon>Bacteria</taxon>
        <taxon>Pseudomonadati</taxon>
        <taxon>Pseudomonadota</taxon>
        <taxon>Alphaproteobacteria</taxon>
        <taxon>Maricaulales</taxon>
        <taxon>Maricaulaceae</taxon>
        <taxon>Hyphobacterium</taxon>
    </lineage>
</organism>
<keyword evidence="2" id="KW-0645">Protease</keyword>
<evidence type="ECO:0000256" key="3">
    <source>
        <dbReference type="ARBA" id="ARBA00022801"/>
    </source>
</evidence>
<evidence type="ECO:0000313" key="9">
    <source>
        <dbReference type="EMBL" id="MEE2525320.1"/>
    </source>
</evidence>
<dbReference type="RefSeq" id="WP_330197983.1">
    <property type="nucleotide sequence ID" value="NZ_JAZDRP010000002.1"/>
</dbReference>
<feature type="compositionally biased region" description="Acidic residues" evidence="6">
    <location>
        <begin position="475"/>
        <end position="485"/>
    </location>
</feature>
<accession>A0ABU7LN17</accession>
<keyword evidence="10" id="KW-1185">Reference proteome</keyword>
<evidence type="ECO:0000259" key="8">
    <source>
        <dbReference type="Pfam" id="PF05193"/>
    </source>
</evidence>
<keyword evidence="3" id="KW-0378">Hydrolase</keyword>
<reference evidence="9 10" key="1">
    <citation type="submission" date="2024-01" db="EMBL/GenBank/DDBJ databases">
        <title>Hyphobacterium bacterium isolated from marine sediment.</title>
        <authorList>
            <person name="Zhao S."/>
        </authorList>
    </citation>
    <scope>NUCLEOTIDE SEQUENCE [LARGE SCALE GENOMIC DNA]</scope>
    <source>
        <strain evidence="10">HN65</strain>
    </source>
</reference>
<sequence>MARRLWAVLGACALVACGEPANPPGDDNVVITDNVSGNSVPAGIEVDVSYHTLDNGLRVVLSEDHTVPTATVAVYYGVGFRNEPRNRTGFAHLFEHLMFQGSENLPKGDFDALIYGSGGVNNGSTRFDFTNYYEVVPSNALEAILWAEGDRMRAPIIDQEVLENQQGVVTNEVLVNVINQPYGGWIWIDLPMLANENWHNAHNFYGDLSDLQAANLEDVQAFFDTYYAPNNAVIVVAGDIDSAQTLEWIEREFGSIPASEPAPPVDISEPRQEEEKFGEMYDRLAPQPALGFGYHMPERGTPEYYAMAVIDQILIQGDDSLLNQRLVNEEGYGSSVFGGINLLGNMYNYNGPMLWSVGMIHDDDYSHEDIMTTVDEVIETLRTEPVTQEQLDRAITKLRSQFYGFVDSSTRFGLVDLLAVFALFDDDPGRINRIEEGFDQVTPELVLATAQEYLRPTNRSVLRVIPDPDGSLSGDEADEASDEPADVSPYADQ</sequence>
<dbReference type="SUPFAM" id="SSF63411">
    <property type="entry name" value="LuxS/MPP-like metallohydrolase"/>
    <property type="match status" value="2"/>
</dbReference>
<dbReference type="InterPro" id="IPR050626">
    <property type="entry name" value="Peptidase_M16"/>
</dbReference>
<dbReference type="InterPro" id="IPR011249">
    <property type="entry name" value="Metalloenz_LuxS/M16"/>
</dbReference>
<evidence type="ECO:0000256" key="4">
    <source>
        <dbReference type="ARBA" id="ARBA00022833"/>
    </source>
</evidence>
<evidence type="ECO:0000256" key="1">
    <source>
        <dbReference type="ARBA" id="ARBA00007261"/>
    </source>
</evidence>
<dbReference type="PANTHER" id="PTHR43690">
    <property type="entry name" value="NARDILYSIN"/>
    <property type="match status" value="1"/>
</dbReference>
<dbReference type="Gene3D" id="3.30.830.10">
    <property type="entry name" value="Metalloenzyme, LuxS/M16 peptidase-like"/>
    <property type="match status" value="2"/>
</dbReference>
<keyword evidence="4" id="KW-0862">Zinc</keyword>
<dbReference type="EMBL" id="JAZDRP010000002">
    <property type="protein sequence ID" value="MEE2525320.1"/>
    <property type="molecule type" value="Genomic_DNA"/>
</dbReference>
<evidence type="ECO:0000256" key="5">
    <source>
        <dbReference type="ARBA" id="ARBA00023049"/>
    </source>
</evidence>
<evidence type="ECO:0000259" key="7">
    <source>
        <dbReference type="Pfam" id="PF00675"/>
    </source>
</evidence>
<dbReference type="PANTHER" id="PTHR43690:SF17">
    <property type="entry name" value="PROTEIN YHJJ"/>
    <property type="match status" value="1"/>
</dbReference>
<dbReference type="PROSITE" id="PS51257">
    <property type="entry name" value="PROKAR_LIPOPROTEIN"/>
    <property type="match status" value="1"/>
</dbReference>
<comment type="similarity">
    <text evidence="1">Belongs to the peptidase M16 family.</text>
</comment>
<comment type="caution">
    <text evidence="9">The sequence shown here is derived from an EMBL/GenBank/DDBJ whole genome shotgun (WGS) entry which is preliminary data.</text>
</comment>
<protein>
    <submittedName>
        <fullName evidence="9">Pitrilysin family protein</fullName>
    </submittedName>
</protein>
<dbReference type="InterPro" id="IPR007863">
    <property type="entry name" value="Peptidase_M16_C"/>
</dbReference>